<protein>
    <submittedName>
        <fullName evidence="8">RNA polymerase sigma-70 factor (ECF subfamily)</fullName>
    </submittedName>
</protein>
<dbReference type="Proteomes" id="UP001235840">
    <property type="component" value="Unassembled WGS sequence"/>
</dbReference>
<comment type="similarity">
    <text evidence="1">Belongs to the sigma-70 factor family. ECF subfamily.</text>
</comment>
<reference evidence="8 9" key="1">
    <citation type="submission" date="2023-07" db="EMBL/GenBank/DDBJ databases">
        <title>Genomic Encyclopedia of Type Strains, Phase IV (KMG-IV): sequencing the most valuable type-strain genomes for metagenomic binning, comparative biology and taxonomic classification.</title>
        <authorList>
            <person name="Goeker M."/>
        </authorList>
    </citation>
    <scope>NUCLEOTIDE SEQUENCE [LARGE SCALE GENOMIC DNA]</scope>
    <source>
        <strain evidence="8 9">DSM 12751</strain>
    </source>
</reference>
<dbReference type="EMBL" id="JAUSTY010000025">
    <property type="protein sequence ID" value="MDQ0168167.1"/>
    <property type="molecule type" value="Genomic_DNA"/>
</dbReference>
<dbReference type="PANTHER" id="PTHR43133">
    <property type="entry name" value="RNA POLYMERASE ECF-TYPE SIGMA FACTO"/>
    <property type="match status" value="1"/>
</dbReference>
<dbReference type="InterPro" id="IPR014284">
    <property type="entry name" value="RNA_pol_sigma-70_dom"/>
</dbReference>
<name>A0ABT9W515_9BACI</name>
<evidence type="ECO:0000256" key="2">
    <source>
        <dbReference type="ARBA" id="ARBA00023015"/>
    </source>
</evidence>
<evidence type="ECO:0000259" key="6">
    <source>
        <dbReference type="Pfam" id="PF04542"/>
    </source>
</evidence>
<evidence type="ECO:0000259" key="7">
    <source>
        <dbReference type="Pfam" id="PF08281"/>
    </source>
</evidence>
<dbReference type="InterPro" id="IPR013324">
    <property type="entry name" value="RNA_pol_sigma_r3/r4-like"/>
</dbReference>
<keyword evidence="2" id="KW-0805">Transcription regulation</keyword>
<keyword evidence="4" id="KW-0238">DNA-binding</keyword>
<evidence type="ECO:0000313" key="8">
    <source>
        <dbReference type="EMBL" id="MDQ0168167.1"/>
    </source>
</evidence>
<dbReference type="NCBIfam" id="TIGR02937">
    <property type="entry name" value="sigma70-ECF"/>
    <property type="match status" value="1"/>
</dbReference>
<feature type="domain" description="RNA polymerase sigma factor 70 region 4 type 2" evidence="7">
    <location>
        <begin position="99"/>
        <end position="149"/>
    </location>
</feature>
<dbReference type="InterPro" id="IPR036388">
    <property type="entry name" value="WH-like_DNA-bd_sf"/>
</dbReference>
<dbReference type="PANTHER" id="PTHR43133:SF8">
    <property type="entry name" value="RNA POLYMERASE SIGMA FACTOR HI_1459-RELATED"/>
    <property type="match status" value="1"/>
</dbReference>
<dbReference type="InterPro" id="IPR039425">
    <property type="entry name" value="RNA_pol_sigma-70-like"/>
</dbReference>
<dbReference type="InterPro" id="IPR013325">
    <property type="entry name" value="RNA_pol_sigma_r2"/>
</dbReference>
<comment type="caution">
    <text evidence="8">The sequence shown here is derived from an EMBL/GenBank/DDBJ whole genome shotgun (WGS) entry which is preliminary data.</text>
</comment>
<accession>A0ABT9W515</accession>
<dbReference type="SUPFAM" id="SSF88659">
    <property type="entry name" value="Sigma3 and sigma4 domains of RNA polymerase sigma factors"/>
    <property type="match status" value="1"/>
</dbReference>
<dbReference type="Gene3D" id="1.10.1740.10">
    <property type="match status" value="1"/>
</dbReference>
<evidence type="ECO:0000256" key="1">
    <source>
        <dbReference type="ARBA" id="ARBA00010641"/>
    </source>
</evidence>
<feature type="domain" description="RNA polymerase sigma-70 region 2" evidence="6">
    <location>
        <begin position="10"/>
        <end position="74"/>
    </location>
</feature>
<organism evidence="8 9">
    <name type="scientific">Caldalkalibacillus horti</name>
    <dbReference type="NCBI Taxonomy" id="77523"/>
    <lineage>
        <taxon>Bacteria</taxon>
        <taxon>Bacillati</taxon>
        <taxon>Bacillota</taxon>
        <taxon>Bacilli</taxon>
        <taxon>Bacillales</taxon>
        <taxon>Bacillaceae</taxon>
        <taxon>Caldalkalibacillus</taxon>
    </lineage>
</organism>
<proteinExistence type="inferred from homology"/>
<keyword evidence="5" id="KW-0804">Transcription</keyword>
<evidence type="ECO:0000256" key="4">
    <source>
        <dbReference type="ARBA" id="ARBA00023125"/>
    </source>
</evidence>
<dbReference type="Pfam" id="PF08281">
    <property type="entry name" value="Sigma70_r4_2"/>
    <property type="match status" value="1"/>
</dbReference>
<dbReference type="InterPro" id="IPR013249">
    <property type="entry name" value="RNA_pol_sigma70_r4_t2"/>
</dbReference>
<evidence type="ECO:0000313" key="9">
    <source>
        <dbReference type="Proteomes" id="UP001235840"/>
    </source>
</evidence>
<dbReference type="InterPro" id="IPR007627">
    <property type="entry name" value="RNA_pol_sigma70_r2"/>
</dbReference>
<evidence type="ECO:0000256" key="5">
    <source>
        <dbReference type="ARBA" id="ARBA00023163"/>
    </source>
</evidence>
<keyword evidence="9" id="KW-1185">Reference proteome</keyword>
<dbReference type="Gene3D" id="1.10.10.10">
    <property type="entry name" value="Winged helix-like DNA-binding domain superfamily/Winged helix DNA-binding domain"/>
    <property type="match status" value="1"/>
</dbReference>
<dbReference type="SUPFAM" id="SSF88946">
    <property type="entry name" value="Sigma2 domain of RNA polymerase sigma factors"/>
    <property type="match status" value="1"/>
</dbReference>
<dbReference type="RefSeq" id="WP_307397706.1">
    <property type="nucleotide sequence ID" value="NZ_BAAADK010000020.1"/>
</dbReference>
<sequence>MATHSDDILQVLPILKRYCHAIAPSIWEADDLVQDTFIRWYTFQKNTKSTPKLSKAFLYQMAIHTWIDQKRKQRHQEQQLVDSNKASSFEDRFDVEHTLEQLVQQLTLKQSVTFFLHDVFDYKAKEISFLLKTSEGAIKAALHRARNALKRYAEEQPITRSTMDETPFEMHAQMPLSEQETELVKVMSHAIITQDPQALLRYIPVLGLTTSSTVQARSTAHTSQAKSTVQTKIVGKMLTRQPIKSSLRIQSQAA</sequence>
<evidence type="ECO:0000256" key="3">
    <source>
        <dbReference type="ARBA" id="ARBA00023082"/>
    </source>
</evidence>
<gene>
    <name evidence="8" type="ORF">J2S11_004119</name>
</gene>
<keyword evidence="3" id="KW-0731">Sigma factor</keyword>
<dbReference type="Pfam" id="PF04542">
    <property type="entry name" value="Sigma70_r2"/>
    <property type="match status" value="1"/>
</dbReference>